<reference evidence="2" key="2">
    <citation type="submission" date="2020-09" db="EMBL/GenBank/DDBJ databases">
        <authorList>
            <person name="Sun Q."/>
            <person name="Zhou Y."/>
        </authorList>
    </citation>
    <scope>NUCLEOTIDE SEQUENCE</scope>
    <source>
        <strain evidence="2">CGMCC 4.7308</strain>
    </source>
</reference>
<name>A0A917TC46_9ACTN</name>
<evidence type="ECO:0000256" key="1">
    <source>
        <dbReference type="SAM" id="MobiDB-lite"/>
    </source>
</evidence>
<dbReference type="AlphaFoldDB" id="A0A917TC46"/>
<sequence length="136" mass="13015">MATVGQVGVVSVVPLALARLALLAGDVDAARAHLARARTLAVEGGSPGTLLRCRLLAVQLAPAGDTGDTGGSGGPGTAPGSGPGTSGPAGADGGAHDGAAGPRDELAAVAAEARRRGLRGVAREADALQAGRRRAG</sequence>
<organism evidence="2 3">
    <name type="scientific">Nakamurella endophytica</name>
    <dbReference type="NCBI Taxonomy" id="1748367"/>
    <lineage>
        <taxon>Bacteria</taxon>
        <taxon>Bacillati</taxon>
        <taxon>Actinomycetota</taxon>
        <taxon>Actinomycetes</taxon>
        <taxon>Nakamurellales</taxon>
        <taxon>Nakamurellaceae</taxon>
        <taxon>Nakamurella</taxon>
    </lineage>
</organism>
<evidence type="ECO:0000313" key="2">
    <source>
        <dbReference type="EMBL" id="GGM18186.1"/>
    </source>
</evidence>
<reference evidence="2" key="1">
    <citation type="journal article" date="2014" name="Int. J. Syst. Evol. Microbiol.">
        <title>Complete genome sequence of Corynebacterium casei LMG S-19264T (=DSM 44701T), isolated from a smear-ripened cheese.</title>
        <authorList>
            <consortium name="US DOE Joint Genome Institute (JGI-PGF)"/>
            <person name="Walter F."/>
            <person name="Albersmeier A."/>
            <person name="Kalinowski J."/>
            <person name="Ruckert C."/>
        </authorList>
    </citation>
    <scope>NUCLEOTIDE SEQUENCE</scope>
    <source>
        <strain evidence="2">CGMCC 4.7308</strain>
    </source>
</reference>
<gene>
    <name evidence="2" type="ORF">GCM10011594_42840</name>
</gene>
<feature type="region of interest" description="Disordered" evidence="1">
    <location>
        <begin position="62"/>
        <end position="136"/>
    </location>
</feature>
<feature type="compositionally biased region" description="Gly residues" evidence="1">
    <location>
        <begin position="67"/>
        <end position="93"/>
    </location>
</feature>
<dbReference type="EMBL" id="BMNA01000019">
    <property type="protein sequence ID" value="GGM18186.1"/>
    <property type="molecule type" value="Genomic_DNA"/>
</dbReference>
<proteinExistence type="predicted"/>
<comment type="caution">
    <text evidence="2">The sequence shown here is derived from an EMBL/GenBank/DDBJ whole genome shotgun (WGS) entry which is preliminary data.</text>
</comment>
<evidence type="ECO:0000313" key="3">
    <source>
        <dbReference type="Proteomes" id="UP000655208"/>
    </source>
</evidence>
<feature type="compositionally biased region" description="Low complexity" evidence="1">
    <location>
        <begin position="97"/>
        <end position="111"/>
    </location>
</feature>
<protein>
    <submittedName>
        <fullName evidence="2">Uncharacterized protein</fullName>
    </submittedName>
</protein>
<accession>A0A917TC46</accession>
<keyword evidence="3" id="KW-1185">Reference proteome</keyword>
<dbReference type="Proteomes" id="UP000655208">
    <property type="component" value="Unassembled WGS sequence"/>
</dbReference>